<feature type="compositionally biased region" description="Basic and acidic residues" evidence="1">
    <location>
        <begin position="375"/>
        <end position="401"/>
    </location>
</feature>
<dbReference type="EMBL" id="JAKLMC020000035">
    <property type="protein sequence ID" value="KAK5949518.1"/>
    <property type="molecule type" value="Genomic_DNA"/>
</dbReference>
<sequence length="563" mass="65782">MSRYRRSDMDLAYGDLPPTDRWDAGRFERESQRARQAPVIEQRPPYESARRKEPAYYEDDRYYREQYESGPRGTRDRQYFEEDEYYDPRAGQGAMIPFRPARPARPAAPPRPAMLRRQSSVDRFDFDRRRERQYYDRDDYRPPPPAAPRGRNSRYEINIYDDVKVQDPDLYGDDGFREYREREWTRSRARNDSPSPNRRAPTEIIAARPPEIQETTIIEKGKVVEKPYPRKGKTRMPKRLVHTKVLFDLGYPFYEEDEKTILIEKALGPDNIDEVFARSKEIRERESESQSPLVYMVEADENKAITTRLIEAPAAAPPPPVSTRMSEAPRSVREWDNMAALERSPSPGSSISQSTRKSHRRARSVASRRPQSIHESIHEDVHRDRGSVHESYHKDVRRDISRSPSPARTATTRRSRKSRARSRAASRSRRSFSSEDETIIKRKVTRTDDIDESGTVDLNFPLAIAKVGGRPRTDADIREEIDRLERERRDIRRDTEVIRYDRRSRVDLSPVGRLREPSPRGEVIIENGRDEVVAVRKDKRDRARSRSRPPGPGLLKSMMYTVT</sequence>
<proteinExistence type="predicted"/>
<feature type="region of interest" description="Disordered" evidence="1">
    <location>
        <begin position="311"/>
        <end position="434"/>
    </location>
</feature>
<dbReference type="Pfam" id="PF26118">
    <property type="entry name" value="DUF8035"/>
    <property type="match status" value="1"/>
</dbReference>
<feature type="compositionally biased region" description="Basic and acidic residues" evidence="1">
    <location>
        <begin position="119"/>
        <end position="141"/>
    </location>
</feature>
<evidence type="ECO:0000259" key="2">
    <source>
        <dbReference type="Pfam" id="PF26118"/>
    </source>
</evidence>
<evidence type="ECO:0000256" key="1">
    <source>
        <dbReference type="SAM" id="MobiDB-lite"/>
    </source>
</evidence>
<organism evidence="3 4">
    <name type="scientific">Knufia fluminis</name>
    <dbReference type="NCBI Taxonomy" id="191047"/>
    <lineage>
        <taxon>Eukaryota</taxon>
        <taxon>Fungi</taxon>
        <taxon>Dikarya</taxon>
        <taxon>Ascomycota</taxon>
        <taxon>Pezizomycotina</taxon>
        <taxon>Eurotiomycetes</taxon>
        <taxon>Chaetothyriomycetidae</taxon>
        <taxon>Chaetothyriales</taxon>
        <taxon>Trichomeriaceae</taxon>
        <taxon>Knufia</taxon>
    </lineage>
</organism>
<comment type="caution">
    <text evidence="3">The sequence shown here is derived from an EMBL/GenBank/DDBJ whole genome shotgun (WGS) entry which is preliminary data.</text>
</comment>
<protein>
    <recommendedName>
        <fullName evidence="2">DUF8035 domain-containing protein</fullName>
    </recommendedName>
</protein>
<accession>A0AAN8E9Z6</accession>
<dbReference type="InterPro" id="IPR058348">
    <property type="entry name" value="DUF8035"/>
</dbReference>
<feature type="domain" description="DUF8035" evidence="2">
    <location>
        <begin position="230"/>
        <end position="285"/>
    </location>
</feature>
<feature type="compositionally biased region" description="Basic and acidic residues" evidence="1">
    <location>
        <begin position="18"/>
        <end position="33"/>
    </location>
</feature>
<reference evidence="3 4" key="1">
    <citation type="submission" date="2022-12" db="EMBL/GenBank/DDBJ databases">
        <title>Genomic features and morphological characterization of a novel Knufia sp. strain isolated from spacecraft assembly facility.</title>
        <authorList>
            <person name="Teixeira M."/>
            <person name="Chander A.M."/>
            <person name="Stajich J.E."/>
            <person name="Venkateswaran K."/>
        </authorList>
    </citation>
    <scope>NUCLEOTIDE SEQUENCE [LARGE SCALE GENOMIC DNA]</scope>
    <source>
        <strain evidence="3 4">FJI-L2-BK-P2</strain>
    </source>
</reference>
<feature type="compositionally biased region" description="Low complexity" evidence="1">
    <location>
        <begin position="344"/>
        <end position="354"/>
    </location>
</feature>
<feature type="region of interest" description="Disordered" evidence="1">
    <location>
        <begin position="536"/>
        <end position="563"/>
    </location>
</feature>
<dbReference type="AlphaFoldDB" id="A0AAN8E9Z6"/>
<feature type="region of interest" description="Disordered" evidence="1">
    <location>
        <begin position="1"/>
        <end position="155"/>
    </location>
</feature>
<dbReference type="Proteomes" id="UP001316803">
    <property type="component" value="Unassembled WGS sequence"/>
</dbReference>
<keyword evidence="4" id="KW-1185">Reference proteome</keyword>
<gene>
    <name evidence="3" type="ORF">OHC33_009511</name>
</gene>
<evidence type="ECO:0000313" key="4">
    <source>
        <dbReference type="Proteomes" id="UP001316803"/>
    </source>
</evidence>
<name>A0AAN8E9Z6_9EURO</name>
<feature type="compositionally biased region" description="Basic residues" evidence="1">
    <location>
        <begin position="411"/>
        <end position="430"/>
    </location>
</feature>
<evidence type="ECO:0000313" key="3">
    <source>
        <dbReference type="EMBL" id="KAK5949518.1"/>
    </source>
</evidence>
<feature type="compositionally biased region" description="Basic and acidic residues" evidence="1">
    <location>
        <begin position="48"/>
        <end position="80"/>
    </location>
</feature>